<keyword evidence="2" id="KW-1185">Reference proteome</keyword>
<evidence type="ECO:0000313" key="2">
    <source>
        <dbReference type="Proteomes" id="UP001180020"/>
    </source>
</evidence>
<dbReference type="EMBL" id="JAUJYO010000007">
    <property type="protein sequence ID" value="KAK1311948.1"/>
    <property type="molecule type" value="Genomic_DNA"/>
</dbReference>
<organism evidence="1 2">
    <name type="scientific">Acorus calamus</name>
    <name type="common">Sweet flag</name>
    <dbReference type="NCBI Taxonomy" id="4465"/>
    <lineage>
        <taxon>Eukaryota</taxon>
        <taxon>Viridiplantae</taxon>
        <taxon>Streptophyta</taxon>
        <taxon>Embryophyta</taxon>
        <taxon>Tracheophyta</taxon>
        <taxon>Spermatophyta</taxon>
        <taxon>Magnoliopsida</taxon>
        <taxon>Liliopsida</taxon>
        <taxon>Acoraceae</taxon>
        <taxon>Acorus</taxon>
    </lineage>
</organism>
<dbReference type="Proteomes" id="UP001180020">
    <property type="component" value="Unassembled WGS sequence"/>
</dbReference>
<accession>A0AAV9EI95</accession>
<reference evidence="1" key="2">
    <citation type="submission" date="2023-06" db="EMBL/GenBank/DDBJ databases">
        <authorList>
            <person name="Ma L."/>
            <person name="Liu K.-W."/>
            <person name="Li Z."/>
            <person name="Hsiao Y.-Y."/>
            <person name="Qi Y."/>
            <person name="Fu T."/>
            <person name="Tang G."/>
            <person name="Zhang D."/>
            <person name="Sun W.-H."/>
            <person name="Liu D.-K."/>
            <person name="Li Y."/>
            <person name="Chen G.-Z."/>
            <person name="Liu X.-D."/>
            <person name="Liao X.-Y."/>
            <person name="Jiang Y.-T."/>
            <person name="Yu X."/>
            <person name="Hao Y."/>
            <person name="Huang J."/>
            <person name="Zhao X.-W."/>
            <person name="Ke S."/>
            <person name="Chen Y.-Y."/>
            <person name="Wu W.-L."/>
            <person name="Hsu J.-L."/>
            <person name="Lin Y.-F."/>
            <person name="Huang M.-D."/>
            <person name="Li C.-Y."/>
            <person name="Huang L."/>
            <person name="Wang Z.-W."/>
            <person name="Zhao X."/>
            <person name="Zhong W.-Y."/>
            <person name="Peng D.-H."/>
            <person name="Ahmad S."/>
            <person name="Lan S."/>
            <person name="Zhang J.-S."/>
            <person name="Tsai W.-C."/>
            <person name="Van De Peer Y."/>
            <person name="Liu Z.-J."/>
        </authorList>
    </citation>
    <scope>NUCLEOTIDE SEQUENCE</scope>
    <source>
        <strain evidence="1">CP</strain>
        <tissue evidence="1">Leaves</tissue>
    </source>
</reference>
<evidence type="ECO:0000313" key="1">
    <source>
        <dbReference type="EMBL" id="KAK1311948.1"/>
    </source>
</evidence>
<dbReference type="AlphaFoldDB" id="A0AAV9EI95"/>
<name>A0AAV9EI95_ACOCL</name>
<proteinExistence type="predicted"/>
<comment type="caution">
    <text evidence="1">The sequence shown here is derived from an EMBL/GenBank/DDBJ whole genome shotgun (WGS) entry which is preliminary data.</text>
</comment>
<sequence>MGGSRVLGDGSTVNHISSAICRSYVAPLEESIQGCQFVLKWFEWIVGLKLDIKKCGLVLINISPHEADVLSDIFGYPLVHLPCKSDSRGNIERLIMEE</sequence>
<gene>
    <name evidence="1" type="ORF">QJS10_CPA07g00553</name>
</gene>
<reference evidence="1" key="1">
    <citation type="journal article" date="2023" name="Nat. Commun.">
        <title>Diploid and tetraploid genomes of Acorus and the evolution of monocots.</title>
        <authorList>
            <person name="Ma L."/>
            <person name="Liu K.W."/>
            <person name="Li Z."/>
            <person name="Hsiao Y.Y."/>
            <person name="Qi Y."/>
            <person name="Fu T."/>
            <person name="Tang G.D."/>
            <person name="Zhang D."/>
            <person name="Sun W.H."/>
            <person name="Liu D.K."/>
            <person name="Li Y."/>
            <person name="Chen G.Z."/>
            <person name="Liu X.D."/>
            <person name="Liao X.Y."/>
            <person name="Jiang Y.T."/>
            <person name="Yu X."/>
            <person name="Hao Y."/>
            <person name="Huang J."/>
            <person name="Zhao X.W."/>
            <person name="Ke S."/>
            <person name="Chen Y.Y."/>
            <person name="Wu W.L."/>
            <person name="Hsu J.L."/>
            <person name="Lin Y.F."/>
            <person name="Huang M.D."/>
            <person name="Li C.Y."/>
            <person name="Huang L."/>
            <person name="Wang Z.W."/>
            <person name="Zhao X."/>
            <person name="Zhong W.Y."/>
            <person name="Peng D.H."/>
            <person name="Ahmad S."/>
            <person name="Lan S."/>
            <person name="Zhang J.S."/>
            <person name="Tsai W.C."/>
            <person name="Van de Peer Y."/>
            <person name="Liu Z.J."/>
        </authorList>
    </citation>
    <scope>NUCLEOTIDE SEQUENCE</scope>
    <source>
        <strain evidence="1">CP</strain>
    </source>
</reference>
<protein>
    <submittedName>
        <fullName evidence="1">Uncharacterized protein</fullName>
    </submittedName>
</protein>